<gene>
    <name evidence="5" type="ORF">FOZ60_013834</name>
</gene>
<accession>A0A7J6P802</accession>
<evidence type="ECO:0000259" key="4">
    <source>
        <dbReference type="SMART" id="SM00322"/>
    </source>
</evidence>
<organism evidence="5 6">
    <name type="scientific">Perkinsus olseni</name>
    <name type="common">Perkinsus atlanticus</name>
    <dbReference type="NCBI Taxonomy" id="32597"/>
    <lineage>
        <taxon>Eukaryota</taxon>
        <taxon>Sar</taxon>
        <taxon>Alveolata</taxon>
        <taxon>Perkinsozoa</taxon>
        <taxon>Perkinsea</taxon>
        <taxon>Perkinsida</taxon>
        <taxon>Perkinsidae</taxon>
        <taxon>Perkinsus</taxon>
    </lineage>
</organism>
<comment type="caution">
    <text evidence="5">The sequence shown here is derived from an EMBL/GenBank/DDBJ whole genome shotgun (WGS) entry which is preliminary data.</text>
</comment>
<name>A0A7J6P802_PEROL</name>
<feature type="compositionally biased region" description="Low complexity" evidence="3">
    <location>
        <begin position="328"/>
        <end position="343"/>
    </location>
</feature>
<dbReference type="OrthoDB" id="5204190at2759"/>
<dbReference type="InterPro" id="IPR004087">
    <property type="entry name" value="KH_dom"/>
</dbReference>
<feature type="region of interest" description="Disordered" evidence="3">
    <location>
        <begin position="1"/>
        <end position="150"/>
    </location>
</feature>
<feature type="domain" description="K Homology" evidence="4">
    <location>
        <begin position="376"/>
        <end position="447"/>
    </location>
</feature>
<dbReference type="Pfam" id="PF00013">
    <property type="entry name" value="KH_1"/>
    <property type="match status" value="3"/>
</dbReference>
<feature type="compositionally biased region" description="Polar residues" evidence="3">
    <location>
        <begin position="98"/>
        <end position="120"/>
    </location>
</feature>
<evidence type="ECO:0000256" key="1">
    <source>
        <dbReference type="ARBA" id="ARBA00022737"/>
    </source>
</evidence>
<feature type="compositionally biased region" description="Gly residues" evidence="3">
    <location>
        <begin position="505"/>
        <end position="518"/>
    </location>
</feature>
<reference evidence="5 6" key="1">
    <citation type="submission" date="2020-04" db="EMBL/GenBank/DDBJ databases">
        <title>Perkinsus olseni comparative genomics.</title>
        <authorList>
            <person name="Bogema D.R."/>
        </authorList>
    </citation>
    <scope>NUCLEOTIDE SEQUENCE [LARGE SCALE GENOMIC DNA]</scope>
    <source>
        <strain evidence="5">00978-12</strain>
    </source>
</reference>
<evidence type="ECO:0000256" key="2">
    <source>
        <dbReference type="PROSITE-ProRule" id="PRU00117"/>
    </source>
</evidence>
<dbReference type="PANTHER" id="PTHR10288">
    <property type="entry name" value="KH DOMAIN CONTAINING RNA BINDING PROTEIN"/>
    <property type="match status" value="1"/>
</dbReference>
<protein>
    <recommendedName>
        <fullName evidence="4">K Homology domain-containing protein</fullName>
    </recommendedName>
</protein>
<dbReference type="GO" id="GO:0003723">
    <property type="term" value="F:RNA binding"/>
    <property type="evidence" value="ECO:0007669"/>
    <property type="project" value="UniProtKB-UniRule"/>
</dbReference>
<feature type="domain" description="K Homology" evidence="4">
    <location>
        <begin position="151"/>
        <end position="222"/>
    </location>
</feature>
<dbReference type="SMART" id="SM00322">
    <property type="entry name" value="KH"/>
    <property type="match status" value="3"/>
</dbReference>
<dbReference type="InterPro" id="IPR036612">
    <property type="entry name" value="KH_dom_type_1_sf"/>
</dbReference>
<dbReference type="SUPFAM" id="SSF54791">
    <property type="entry name" value="Eukaryotic type KH-domain (KH-domain type I)"/>
    <property type="match status" value="3"/>
</dbReference>
<feature type="domain" description="K Homology" evidence="4">
    <location>
        <begin position="229"/>
        <end position="300"/>
    </location>
</feature>
<feature type="region of interest" description="Disordered" evidence="3">
    <location>
        <begin position="488"/>
        <end position="518"/>
    </location>
</feature>
<dbReference type="CDD" id="cd00105">
    <property type="entry name" value="KH-I"/>
    <property type="match status" value="3"/>
</dbReference>
<feature type="compositionally biased region" description="Polar residues" evidence="3">
    <location>
        <begin position="1"/>
        <end position="15"/>
    </location>
</feature>
<keyword evidence="2" id="KW-0694">RNA-binding</keyword>
<feature type="region of interest" description="Disordered" evidence="3">
    <location>
        <begin position="318"/>
        <end position="343"/>
    </location>
</feature>
<dbReference type="InterPro" id="IPR004088">
    <property type="entry name" value="KH_dom_type_1"/>
</dbReference>
<dbReference type="PROSITE" id="PS50084">
    <property type="entry name" value="KH_TYPE_1"/>
    <property type="match status" value="3"/>
</dbReference>
<dbReference type="Proteomes" id="UP000541610">
    <property type="component" value="Unassembled WGS sequence"/>
</dbReference>
<sequence length="569" mass="60697">MSASESAVEHPTTSPGGVAVAAPLEAQGDTNTHVPVSESSVSLGAHAAELGGAIGGEKRSREEDLVGAETSNEEPPTKKAASEGEEQPPKTGGAEVTRNATEMQSSAAETTPQINGSTQAAPIGPSTPPVPFGPAAPDGQLDQHRWGADAGPFRHTLKVPQHCVAQIIGRGGANLTSTRNTSRCHIECDQHTKDQGYSLFHIDGNSEEDLQRAIRAIERQTKPMEPLEGEIQHVVQVPDERVGDILGPRGCVVKVIADRTGCRIDMQQRGLQRGEARACRIIGSPEEVQAGIQMVEGIRDMLIDVKALIREFEEANPNFRRDQPDNRSPSGWMSSGKGSGSWESPYGGRADYVSQAAYGGFGAQEAWSHLLPASGPIDRAVIDVPADCAGLVIGRGGENVKGLKSQCSLSECQIEKGVDQRTPRKMTLQGPATGVQAALMQLSMKTNGRIVTIVQQQYPNYQPQQQQQQPMMQQQAHQGPMMQQQGYNNNTGMPPPSQQPQGYGMSPGGQGMMQSGGGGGMDPMAQYYSQWAAYQQQVAASNQANAAAWSKYYASMGYQQPPSQGPSPQ</sequence>
<dbReference type="Gene3D" id="3.30.1370.10">
    <property type="entry name" value="K Homology domain, type 1"/>
    <property type="match status" value="3"/>
</dbReference>
<feature type="compositionally biased region" description="Polar residues" evidence="3">
    <location>
        <begin position="28"/>
        <end position="42"/>
    </location>
</feature>
<evidence type="ECO:0000313" key="5">
    <source>
        <dbReference type="EMBL" id="KAF4692304.1"/>
    </source>
</evidence>
<dbReference type="AlphaFoldDB" id="A0A7J6P802"/>
<proteinExistence type="predicted"/>
<keyword evidence="1" id="KW-0677">Repeat</keyword>
<evidence type="ECO:0000256" key="3">
    <source>
        <dbReference type="SAM" id="MobiDB-lite"/>
    </source>
</evidence>
<feature type="compositionally biased region" description="Pro residues" evidence="3">
    <location>
        <begin position="125"/>
        <end position="134"/>
    </location>
</feature>
<dbReference type="EMBL" id="JABANP010000063">
    <property type="protein sequence ID" value="KAF4692304.1"/>
    <property type="molecule type" value="Genomic_DNA"/>
</dbReference>
<evidence type="ECO:0000313" key="6">
    <source>
        <dbReference type="Proteomes" id="UP000541610"/>
    </source>
</evidence>